<protein>
    <submittedName>
        <fullName evidence="1">Uncharacterized protein</fullName>
    </submittedName>
</protein>
<gene>
    <name evidence="1" type="ORF">F8M41_014199</name>
</gene>
<evidence type="ECO:0000313" key="2">
    <source>
        <dbReference type="Proteomes" id="UP000439903"/>
    </source>
</evidence>
<dbReference type="AlphaFoldDB" id="A0A8H4EV18"/>
<name>A0A8H4EV18_GIGMA</name>
<dbReference type="EMBL" id="WTPW01000030">
    <property type="protein sequence ID" value="KAF0556969.1"/>
    <property type="molecule type" value="Genomic_DNA"/>
</dbReference>
<reference evidence="1 2" key="1">
    <citation type="journal article" date="2019" name="Environ. Microbiol.">
        <title>At the nexus of three kingdoms: the genome of the mycorrhizal fungus Gigaspora margarita provides insights into plant, endobacterial and fungal interactions.</title>
        <authorList>
            <person name="Venice F."/>
            <person name="Ghignone S."/>
            <person name="Salvioli di Fossalunga A."/>
            <person name="Amselem J."/>
            <person name="Novero M."/>
            <person name="Xianan X."/>
            <person name="Sedzielewska Toro K."/>
            <person name="Morin E."/>
            <person name="Lipzen A."/>
            <person name="Grigoriev I.V."/>
            <person name="Henrissat B."/>
            <person name="Martin F.M."/>
            <person name="Bonfante P."/>
        </authorList>
    </citation>
    <scope>NUCLEOTIDE SEQUENCE [LARGE SCALE GENOMIC DNA]</scope>
    <source>
        <strain evidence="1 2">BEG34</strain>
    </source>
</reference>
<sequence>MPSLVNFGSTYSSPFILDLFRFSQFFQSEPFASIKKSNTTSCFFNSSSYSSMQNLFLAGSGNGLTKGPHQGALFRYFLSFLLNSSNNWYSNPFLSSASLSSFTMKSSYSSSLYPWLLSLFQSLLSSLNSTPTVDLPHLGGSTLYKSFRLGLLGSSSCSDPFLLLLHIQNRPLTIATPLLQWSRVKSFFLSLFLPYLHLSPYWGMYMLSHLVEKGRQCLCGPYQLDAGLYNCKAVA</sequence>
<keyword evidence="2" id="KW-1185">Reference proteome</keyword>
<dbReference type="Proteomes" id="UP000439903">
    <property type="component" value="Unassembled WGS sequence"/>
</dbReference>
<evidence type="ECO:0000313" key="1">
    <source>
        <dbReference type="EMBL" id="KAF0556969.1"/>
    </source>
</evidence>
<comment type="caution">
    <text evidence="1">The sequence shown here is derived from an EMBL/GenBank/DDBJ whole genome shotgun (WGS) entry which is preliminary data.</text>
</comment>
<organism evidence="1 2">
    <name type="scientific">Gigaspora margarita</name>
    <dbReference type="NCBI Taxonomy" id="4874"/>
    <lineage>
        <taxon>Eukaryota</taxon>
        <taxon>Fungi</taxon>
        <taxon>Fungi incertae sedis</taxon>
        <taxon>Mucoromycota</taxon>
        <taxon>Glomeromycotina</taxon>
        <taxon>Glomeromycetes</taxon>
        <taxon>Diversisporales</taxon>
        <taxon>Gigasporaceae</taxon>
        <taxon>Gigaspora</taxon>
    </lineage>
</organism>
<proteinExistence type="predicted"/>
<accession>A0A8H4EV18</accession>